<keyword evidence="2" id="KW-1133">Transmembrane helix</keyword>
<feature type="region of interest" description="Disordered" evidence="1">
    <location>
        <begin position="132"/>
        <end position="174"/>
    </location>
</feature>
<evidence type="ECO:0008006" key="5">
    <source>
        <dbReference type="Google" id="ProtNLM"/>
    </source>
</evidence>
<dbReference type="OrthoDB" id="3009564at2759"/>
<evidence type="ECO:0000313" key="3">
    <source>
        <dbReference type="EMBL" id="KAF5388616.1"/>
    </source>
</evidence>
<evidence type="ECO:0000313" key="4">
    <source>
        <dbReference type="Proteomes" id="UP000518752"/>
    </source>
</evidence>
<sequence length="212" mass="23309">MKSSKTPSLSVSIQDLYPDKFSVESDDEYDDSPLNLGAESMAPTPPPEPLDSSYFPTTFLPPKSLKPRKSRSLLSPSPRALCALCSKQAVRPARTTCCQNIFCEEHIRQRLDNTSKRCPSCSSDYSFAPVSSTVSSLRQQSRRESDSSDESSRERDTSVSTMSESDTPESPLQLRSFQRSIIDSDVAGLAGGMMGRVLSIVALTLVFYVLFS</sequence>
<name>A0A8H5HSV1_9AGAR</name>
<feature type="region of interest" description="Disordered" evidence="1">
    <location>
        <begin position="19"/>
        <end position="73"/>
    </location>
</feature>
<dbReference type="Proteomes" id="UP000518752">
    <property type="component" value="Unassembled WGS sequence"/>
</dbReference>
<dbReference type="AlphaFoldDB" id="A0A8H5HSV1"/>
<feature type="compositionally biased region" description="Polar residues" evidence="1">
    <location>
        <begin position="162"/>
        <end position="174"/>
    </location>
</feature>
<evidence type="ECO:0000256" key="2">
    <source>
        <dbReference type="SAM" id="Phobius"/>
    </source>
</evidence>
<keyword evidence="2" id="KW-0812">Transmembrane</keyword>
<dbReference type="InterPro" id="IPR013083">
    <property type="entry name" value="Znf_RING/FYVE/PHD"/>
</dbReference>
<dbReference type="Gene3D" id="3.30.40.10">
    <property type="entry name" value="Zinc/RING finger domain, C3HC4 (zinc finger)"/>
    <property type="match status" value="1"/>
</dbReference>
<proteinExistence type="predicted"/>
<accession>A0A8H5HSV1</accession>
<dbReference type="EMBL" id="JAACJN010000028">
    <property type="protein sequence ID" value="KAF5388616.1"/>
    <property type="molecule type" value="Genomic_DNA"/>
</dbReference>
<feature type="compositionally biased region" description="Basic and acidic residues" evidence="1">
    <location>
        <begin position="141"/>
        <end position="157"/>
    </location>
</feature>
<feature type="transmembrane region" description="Helical" evidence="2">
    <location>
        <begin position="186"/>
        <end position="211"/>
    </location>
</feature>
<protein>
    <recommendedName>
        <fullName evidence="5">RING-type domain-containing protein</fullName>
    </recommendedName>
</protein>
<gene>
    <name evidence="3" type="ORF">D9757_004832</name>
</gene>
<organism evidence="3 4">
    <name type="scientific">Collybiopsis confluens</name>
    <dbReference type="NCBI Taxonomy" id="2823264"/>
    <lineage>
        <taxon>Eukaryota</taxon>
        <taxon>Fungi</taxon>
        <taxon>Dikarya</taxon>
        <taxon>Basidiomycota</taxon>
        <taxon>Agaricomycotina</taxon>
        <taxon>Agaricomycetes</taxon>
        <taxon>Agaricomycetidae</taxon>
        <taxon>Agaricales</taxon>
        <taxon>Marasmiineae</taxon>
        <taxon>Omphalotaceae</taxon>
        <taxon>Collybiopsis</taxon>
    </lineage>
</organism>
<evidence type="ECO:0000256" key="1">
    <source>
        <dbReference type="SAM" id="MobiDB-lite"/>
    </source>
</evidence>
<reference evidence="3 4" key="1">
    <citation type="journal article" date="2020" name="ISME J.">
        <title>Uncovering the hidden diversity of litter-decomposition mechanisms in mushroom-forming fungi.</title>
        <authorList>
            <person name="Floudas D."/>
            <person name="Bentzer J."/>
            <person name="Ahren D."/>
            <person name="Johansson T."/>
            <person name="Persson P."/>
            <person name="Tunlid A."/>
        </authorList>
    </citation>
    <scope>NUCLEOTIDE SEQUENCE [LARGE SCALE GENOMIC DNA]</scope>
    <source>
        <strain evidence="3 4">CBS 406.79</strain>
    </source>
</reference>
<keyword evidence="4" id="KW-1185">Reference proteome</keyword>
<comment type="caution">
    <text evidence="3">The sequence shown here is derived from an EMBL/GenBank/DDBJ whole genome shotgun (WGS) entry which is preliminary data.</text>
</comment>
<keyword evidence="2" id="KW-0472">Membrane</keyword>
<dbReference type="SUPFAM" id="SSF57850">
    <property type="entry name" value="RING/U-box"/>
    <property type="match status" value="1"/>
</dbReference>